<feature type="chain" id="PRO_5047152404" evidence="2">
    <location>
        <begin position="18"/>
        <end position="330"/>
    </location>
</feature>
<feature type="repeat" description="TPR" evidence="1">
    <location>
        <begin position="233"/>
        <end position="266"/>
    </location>
</feature>
<dbReference type="Gene3D" id="1.25.40.10">
    <property type="entry name" value="Tetratricopeptide repeat domain"/>
    <property type="match status" value="1"/>
</dbReference>
<proteinExistence type="predicted"/>
<dbReference type="PANTHER" id="PTHR39328">
    <property type="entry name" value="BLL2871 PROTEIN"/>
    <property type="match status" value="1"/>
</dbReference>
<dbReference type="Proteomes" id="UP000662747">
    <property type="component" value="Chromosome"/>
</dbReference>
<dbReference type="PROSITE" id="PS50005">
    <property type="entry name" value="TPR"/>
    <property type="match status" value="1"/>
</dbReference>
<keyword evidence="4" id="KW-1185">Reference proteome</keyword>
<dbReference type="InterPro" id="IPR011990">
    <property type="entry name" value="TPR-like_helical_dom_sf"/>
</dbReference>
<reference evidence="3 4" key="1">
    <citation type="submission" date="2021-02" db="EMBL/GenBank/DDBJ databases">
        <title>De Novo genome assembly of isolated myxobacteria.</title>
        <authorList>
            <person name="Stevens D.C."/>
        </authorList>
    </citation>
    <scope>NUCLEOTIDE SEQUENCE [LARGE SCALE GENOMIC DNA]</scope>
    <source>
        <strain evidence="4">SCPEA02</strain>
    </source>
</reference>
<dbReference type="Gene3D" id="3.60.20.10">
    <property type="entry name" value="Glutamine Phosphoribosylpyrophosphate, subunit 1, domain 1"/>
    <property type="match status" value="1"/>
</dbReference>
<accession>A0ABX7NIW2</accession>
<dbReference type="PANTHER" id="PTHR39328:SF1">
    <property type="entry name" value="BLL2871 PROTEIN"/>
    <property type="match status" value="1"/>
</dbReference>
<name>A0ABX7NIW2_9BACT</name>
<evidence type="ECO:0000256" key="2">
    <source>
        <dbReference type="SAM" id="SignalP"/>
    </source>
</evidence>
<evidence type="ECO:0000313" key="3">
    <source>
        <dbReference type="EMBL" id="QSQ18710.1"/>
    </source>
</evidence>
<dbReference type="InterPro" id="IPR019734">
    <property type="entry name" value="TPR_rpt"/>
</dbReference>
<dbReference type="Pfam" id="PF06267">
    <property type="entry name" value="DUF1028"/>
    <property type="match status" value="1"/>
</dbReference>
<dbReference type="RefSeq" id="WP_206720298.1">
    <property type="nucleotide sequence ID" value="NZ_CP071090.1"/>
</dbReference>
<dbReference type="SUPFAM" id="SSF56235">
    <property type="entry name" value="N-terminal nucleophile aminohydrolases (Ntn hydrolases)"/>
    <property type="match status" value="1"/>
</dbReference>
<feature type="signal peptide" evidence="2">
    <location>
        <begin position="1"/>
        <end position="17"/>
    </location>
</feature>
<gene>
    <name evidence="3" type="ORF">JY651_25445</name>
</gene>
<dbReference type="InterPro" id="IPR010430">
    <property type="entry name" value="DUF1028"/>
</dbReference>
<dbReference type="SUPFAM" id="SSF48452">
    <property type="entry name" value="TPR-like"/>
    <property type="match status" value="1"/>
</dbReference>
<keyword evidence="2" id="KW-0732">Signal</keyword>
<protein>
    <submittedName>
        <fullName evidence="3">DUF1028 domain-containing protein</fullName>
    </submittedName>
</protein>
<organism evidence="3 4">
    <name type="scientific">Pyxidicoccus parkwayensis</name>
    <dbReference type="NCBI Taxonomy" id="2813578"/>
    <lineage>
        <taxon>Bacteria</taxon>
        <taxon>Pseudomonadati</taxon>
        <taxon>Myxococcota</taxon>
        <taxon>Myxococcia</taxon>
        <taxon>Myxococcales</taxon>
        <taxon>Cystobacterineae</taxon>
        <taxon>Myxococcaceae</taxon>
        <taxon>Pyxidicoccus</taxon>
    </lineage>
</organism>
<evidence type="ECO:0000256" key="1">
    <source>
        <dbReference type="PROSITE-ProRule" id="PRU00339"/>
    </source>
</evidence>
<dbReference type="InterPro" id="IPR029055">
    <property type="entry name" value="Ntn_hydrolases_N"/>
</dbReference>
<dbReference type="EMBL" id="CP071090">
    <property type="protein sequence ID" value="QSQ18710.1"/>
    <property type="molecule type" value="Genomic_DNA"/>
</dbReference>
<sequence length="330" mass="35356">MSRLAVCLVLLALPALAAEPAAVPRRPVHTYSIVARDAVTGELGVAVQSHWFSVGSTVPWAEAGVGAIATQSFVDPSYGKLGLELLRAGRAAPDALKGLLAADTASNVRQVAMIDAQGRVAAHTGDNCIAAAGHIVGEGFSVQANMMEKDTVWPAMAKAFRESKGDLAERMLAALDAAQAQGGDIRGKQSAALIVVSAKPSGRPWADRKFDLRVDDSAEPLKELRRLVTLQRAYNFMNEGDLAIEHKDTDGALKAYSSAEKLVPDNAEMVFWHAISLVSVGRVDEALPLLQRTYKADPRWRELLTRLPKAGLLPDDPKLLARLKGEKVAK</sequence>
<keyword evidence="1" id="KW-0802">TPR repeat</keyword>
<evidence type="ECO:0000313" key="4">
    <source>
        <dbReference type="Proteomes" id="UP000662747"/>
    </source>
</evidence>